<dbReference type="HOGENOM" id="CLU_2167845_0_0_4"/>
<dbReference type="RefSeq" id="WP_012347211.1">
    <property type="nucleotide sequence ID" value="NC_010524.1"/>
</dbReference>
<accession>B1Y2V9</accession>
<evidence type="ECO:0000313" key="2">
    <source>
        <dbReference type="Proteomes" id="UP000001693"/>
    </source>
</evidence>
<dbReference type="Proteomes" id="UP000001693">
    <property type="component" value="Chromosome"/>
</dbReference>
<sequence length="110" mass="12451">MPKPDDVGPNALQWFLSELDRRPGCDRTKDMVRDLLRGMAGQRLFITRRELLQPERLRAARALLDAGFTPTEARREMVARCGFSRDTAERVVGTALRERAVQGAVSRGNR</sequence>
<dbReference type="KEGG" id="lch:Lcho_2185"/>
<gene>
    <name evidence="1" type="ordered locus">Lcho_2185</name>
</gene>
<dbReference type="AlphaFoldDB" id="B1Y2V9"/>
<keyword evidence="2" id="KW-1185">Reference proteome</keyword>
<proteinExistence type="predicted"/>
<protein>
    <submittedName>
        <fullName evidence="1">Uncharacterized protein</fullName>
    </submittedName>
</protein>
<reference evidence="1 2" key="1">
    <citation type="submission" date="2008-03" db="EMBL/GenBank/DDBJ databases">
        <title>Complete sequence of Leptothrix cholodnii SP-6.</title>
        <authorList>
            <consortium name="US DOE Joint Genome Institute"/>
            <person name="Copeland A."/>
            <person name="Lucas S."/>
            <person name="Lapidus A."/>
            <person name="Glavina del Rio T."/>
            <person name="Dalin E."/>
            <person name="Tice H."/>
            <person name="Bruce D."/>
            <person name="Goodwin L."/>
            <person name="Pitluck S."/>
            <person name="Chertkov O."/>
            <person name="Brettin T."/>
            <person name="Detter J.C."/>
            <person name="Han C."/>
            <person name="Kuske C.R."/>
            <person name="Schmutz J."/>
            <person name="Larimer F."/>
            <person name="Land M."/>
            <person name="Hauser L."/>
            <person name="Kyrpides N."/>
            <person name="Lykidis A."/>
            <person name="Emerson D."/>
            <person name="Richardson P."/>
        </authorList>
    </citation>
    <scope>NUCLEOTIDE SEQUENCE [LARGE SCALE GENOMIC DNA]</scope>
    <source>
        <strain evidence="2">ATCC 51168 / LMG 8142 / SP-6</strain>
    </source>
</reference>
<name>B1Y2V9_LEPCP</name>
<organism evidence="1 2">
    <name type="scientific">Leptothrix cholodnii (strain ATCC 51168 / LMG 8142 / SP-6)</name>
    <name type="common">Leptothrix discophora (strain SP-6)</name>
    <dbReference type="NCBI Taxonomy" id="395495"/>
    <lineage>
        <taxon>Bacteria</taxon>
        <taxon>Pseudomonadati</taxon>
        <taxon>Pseudomonadota</taxon>
        <taxon>Betaproteobacteria</taxon>
        <taxon>Burkholderiales</taxon>
        <taxon>Sphaerotilaceae</taxon>
        <taxon>Leptothrix</taxon>
    </lineage>
</organism>
<dbReference type="STRING" id="395495.Lcho_2185"/>
<evidence type="ECO:0000313" key="1">
    <source>
        <dbReference type="EMBL" id="ACB34451.1"/>
    </source>
</evidence>
<dbReference type="EMBL" id="CP001013">
    <property type="protein sequence ID" value="ACB34451.1"/>
    <property type="molecule type" value="Genomic_DNA"/>
</dbReference>